<evidence type="ECO:0000313" key="1">
    <source>
        <dbReference type="EMBL" id="KAG7345414.1"/>
    </source>
</evidence>
<reference evidence="1" key="2">
    <citation type="submission" date="2021-04" db="EMBL/GenBank/DDBJ databases">
        <authorList>
            <person name="Podell S."/>
        </authorList>
    </citation>
    <scope>NUCLEOTIDE SEQUENCE</scope>
    <source>
        <strain evidence="1">Hildebrandi</strain>
    </source>
</reference>
<name>A0A9K3KLN0_9STRA</name>
<comment type="caution">
    <text evidence="1">The sequence shown here is derived from an EMBL/GenBank/DDBJ whole genome shotgun (WGS) entry which is preliminary data.</text>
</comment>
<sequence length="199" mass="23457">MPNKKLYPGVGAKGTIMTRFIKPKNSFRGKDKDHRSVVVLKEHYFEGRKLFFRFTVDEDDDRTFYASSRMVRIDAEGKVEDFFLEADKNRRHIENAKTTLKQQKESTIKWKNSKARQLLYQDIMDGNVALEEGDETKSLEEIFSMHIEYAEYDFKKFKGRLQSLRQTIVESNHRAAIDQRAFDNFIETYPVSYQIALYG</sequence>
<gene>
    <name evidence="1" type="ORF">IV203_032945</name>
</gene>
<keyword evidence="2" id="KW-1185">Reference proteome</keyword>
<dbReference type="EMBL" id="JAGRRH010000022">
    <property type="protein sequence ID" value="KAG7345414.1"/>
    <property type="molecule type" value="Genomic_DNA"/>
</dbReference>
<reference evidence="1" key="1">
    <citation type="journal article" date="2021" name="Sci. Rep.">
        <title>Diploid genomic architecture of Nitzschia inconspicua, an elite biomass production diatom.</title>
        <authorList>
            <person name="Oliver A."/>
            <person name="Podell S."/>
            <person name="Pinowska A."/>
            <person name="Traller J.C."/>
            <person name="Smith S.R."/>
            <person name="McClure R."/>
            <person name="Beliaev A."/>
            <person name="Bohutskyi P."/>
            <person name="Hill E.A."/>
            <person name="Rabines A."/>
            <person name="Zheng H."/>
            <person name="Allen L.Z."/>
            <person name="Kuo A."/>
            <person name="Grigoriev I.V."/>
            <person name="Allen A.E."/>
            <person name="Hazlebeck D."/>
            <person name="Allen E.E."/>
        </authorList>
    </citation>
    <scope>NUCLEOTIDE SEQUENCE</scope>
    <source>
        <strain evidence="1">Hildebrandi</strain>
    </source>
</reference>
<dbReference type="AlphaFoldDB" id="A0A9K3KLN0"/>
<evidence type="ECO:0000313" key="2">
    <source>
        <dbReference type="Proteomes" id="UP000693970"/>
    </source>
</evidence>
<accession>A0A9K3KLN0</accession>
<protein>
    <submittedName>
        <fullName evidence="1">Uncharacterized protein</fullName>
    </submittedName>
</protein>
<proteinExistence type="predicted"/>
<organism evidence="1 2">
    <name type="scientific">Nitzschia inconspicua</name>
    <dbReference type="NCBI Taxonomy" id="303405"/>
    <lineage>
        <taxon>Eukaryota</taxon>
        <taxon>Sar</taxon>
        <taxon>Stramenopiles</taxon>
        <taxon>Ochrophyta</taxon>
        <taxon>Bacillariophyta</taxon>
        <taxon>Bacillariophyceae</taxon>
        <taxon>Bacillariophycidae</taxon>
        <taxon>Bacillariales</taxon>
        <taxon>Bacillariaceae</taxon>
        <taxon>Nitzschia</taxon>
    </lineage>
</organism>
<dbReference type="Proteomes" id="UP000693970">
    <property type="component" value="Unassembled WGS sequence"/>
</dbReference>